<dbReference type="SUPFAM" id="SSF47384">
    <property type="entry name" value="Homodimeric domain of signal transducing histidine kinase"/>
    <property type="match status" value="1"/>
</dbReference>
<comment type="subcellular location">
    <subcellularLocation>
        <location evidence="2">Cell membrane</location>
    </subcellularLocation>
</comment>
<evidence type="ECO:0000256" key="9">
    <source>
        <dbReference type="ARBA" id="ARBA00023012"/>
    </source>
</evidence>
<evidence type="ECO:0000256" key="10">
    <source>
        <dbReference type="ARBA" id="ARBA00039401"/>
    </source>
</evidence>
<dbReference type="EMBL" id="BAABIM010000001">
    <property type="protein sequence ID" value="GAA4672086.1"/>
    <property type="molecule type" value="Genomic_DNA"/>
</dbReference>
<dbReference type="Gene3D" id="1.10.287.130">
    <property type="match status" value="1"/>
</dbReference>
<keyword evidence="9" id="KW-0902">Two-component regulatory system</keyword>
<dbReference type="InterPro" id="IPR036890">
    <property type="entry name" value="HATPase_C_sf"/>
</dbReference>
<keyword evidence="8" id="KW-0067">ATP-binding</keyword>
<evidence type="ECO:0000256" key="2">
    <source>
        <dbReference type="ARBA" id="ARBA00004236"/>
    </source>
</evidence>
<dbReference type="PRINTS" id="PR00344">
    <property type="entry name" value="BCTRLSENSOR"/>
</dbReference>
<keyword evidence="5" id="KW-0808">Transferase</keyword>
<keyword evidence="7 13" id="KW-0418">Kinase</keyword>
<dbReference type="PROSITE" id="PS50109">
    <property type="entry name" value="HIS_KIN"/>
    <property type="match status" value="1"/>
</dbReference>
<proteinExistence type="predicted"/>
<evidence type="ECO:0000256" key="8">
    <source>
        <dbReference type="ARBA" id="ARBA00022840"/>
    </source>
</evidence>
<dbReference type="Gene3D" id="3.30.565.10">
    <property type="entry name" value="Histidine kinase-like ATPase, C-terminal domain"/>
    <property type="match status" value="1"/>
</dbReference>
<dbReference type="InterPro" id="IPR005467">
    <property type="entry name" value="His_kinase_dom"/>
</dbReference>
<keyword evidence="6" id="KW-0547">Nucleotide-binding</keyword>
<keyword evidence="4" id="KW-0597">Phosphoprotein</keyword>
<feature type="domain" description="Histidine kinase" evidence="12">
    <location>
        <begin position="203"/>
        <end position="418"/>
    </location>
</feature>
<dbReference type="GO" id="GO:0016301">
    <property type="term" value="F:kinase activity"/>
    <property type="evidence" value="ECO:0007669"/>
    <property type="project" value="UniProtKB-KW"/>
</dbReference>
<evidence type="ECO:0000256" key="11">
    <source>
        <dbReference type="SAM" id="MobiDB-lite"/>
    </source>
</evidence>
<dbReference type="InterPro" id="IPR003594">
    <property type="entry name" value="HATPase_dom"/>
</dbReference>
<protein>
    <recommendedName>
        <fullName evidence="10">Sensor-like histidine kinase SenX3</fullName>
        <ecNumber evidence="3">2.7.13.3</ecNumber>
    </recommendedName>
</protein>
<evidence type="ECO:0000256" key="4">
    <source>
        <dbReference type="ARBA" id="ARBA00022553"/>
    </source>
</evidence>
<evidence type="ECO:0000313" key="13">
    <source>
        <dbReference type="EMBL" id="GAA4672086.1"/>
    </source>
</evidence>
<name>A0ABP8VVH7_9ACTN</name>
<dbReference type="InterPro" id="IPR004358">
    <property type="entry name" value="Sig_transdc_His_kin-like_C"/>
</dbReference>
<evidence type="ECO:0000256" key="7">
    <source>
        <dbReference type="ARBA" id="ARBA00022777"/>
    </source>
</evidence>
<evidence type="ECO:0000256" key="6">
    <source>
        <dbReference type="ARBA" id="ARBA00022741"/>
    </source>
</evidence>
<dbReference type="InterPro" id="IPR050351">
    <property type="entry name" value="BphY/WalK/GraS-like"/>
</dbReference>
<evidence type="ECO:0000313" key="14">
    <source>
        <dbReference type="Proteomes" id="UP001500621"/>
    </source>
</evidence>
<comment type="catalytic activity">
    <reaction evidence="1">
        <text>ATP + protein L-histidine = ADP + protein N-phospho-L-histidine.</text>
        <dbReference type="EC" id="2.7.13.3"/>
    </reaction>
</comment>
<dbReference type="Pfam" id="PF02518">
    <property type="entry name" value="HATPase_c"/>
    <property type="match status" value="1"/>
</dbReference>
<dbReference type="PANTHER" id="PTHR42878:SF7">
    <property type="entry name" value="SENSOR HISTIDINE KINASE GLRK"/>
    <property type="match status" value="1"/>
</dbReference>
<reference evidence="14" key="1">
    <citation type="journal article" date="2019" name="Int. J. Syst. Evol. Microbiol.">
        <title>The Global Catalogue of Microorganisms (GCM) 10K type strain sequencing project: providing services to taxonomists for standard genome sequencing and annotation.</title>
        <authorList>
            <consortium name="The Broad Institute Genomics Platform"/>
            <consortium name="The Broad Institute Genome Sequencing Center for Infectious Disease"/>
            <person name="Wu L."/>
            <person name="Ma J."/>
        </authorList>
    </citation>
    <scope>NUCLEOTIDE SEQUENCE [LARGE SCALE GENOMIC DNA]</scope>
    <source>
        <strain evidence="14">JCM 18127</strain>
    </source>
</reference>
<feature type="region of interest" description="Disordered" evidence="11">
    <location>
        <begin position="1"/>
        <end position="25"/>
    </location>
</feature>
<dbReference type="SMART" id="SM00388">
    <property type="entry name" value="HisKA"/>
    <property type="match status" value="1"/>
</dbReference>
<accession>A0ABP8VVH7</accession>
<evidence type="ECO:0000256" key="3">
    <source>
        <dbReference type="ARBA" id="ARBA00012438"/>
    </source>
</evidence>
<dbReference type="SUPFAM" id="SSF55781">
    <property type="entry name" value="GAF domain-like"/>
    <property type="match status" value="1"/>
</dbReference>
<dbReference type="SUPFAM" id="SSF55874">
    <property type="entry name" value="ATPase domain of HSP90 chaperone/DNA topoisomerase II/histidine kinase"/>
    <property type="match status" value="1"/>
</dbReference>
<dbReference type="Gene3D" id="3.30.450.40">
    <property type="match status" value="1"/>
</dbReference>
<dbReference type="PANTHER" id="PTHR42878">
    <property type="entry name" value="TWO-COMPONENT HISTIDINE KINASE"/>
    <property type="match status" value="1"/>
</dbReference>
<organism evidence="13 14">
    <name type="scientific">Nocardioides nanhaiensis</name>
    <dbReference type="NCBI Taxonomy" id="1476871"/>
    <lineage>
        <taxon>Bacteria</taxon>
        <taxon>Bacillati</taxon>
        <taxon>Actinomycetota</taxon>
        <taxon>Actinomycetes</taxon>
        <taxon>Propionibacteriales</taxon>
        <taxon>Nocardioidaceae</taxon>
        <taxon>Nocardioides</taxon>
    </lineage>
</organism>
<dbReference type="EC" id="2.7.13.3" evidence="3"/>
<dbReference type="Pfam" id="PF00512">
    <property type="entry name" value="HisKA"/>
    <property type="match status" value="1"/>
</dbReference>
<dbReference type="RefSeq" id="WP_345262562.1">
    <property type="nucleotide sequence ID" value="NZ_BAABIM010000001.1"/>
</dbReference>
<evidence type="ECO:0000259" key="12">
    <source>
        <dbReference type="PROSITE" id="PS50109"/>
    </source>
</evidence>
<dbReference type="InterPro" id="IPR029016">
    <property type="entry name" value="GAF-like_dom_sf"/>
</dbReference>
<comment type="caution">
    <text evidence="13">The sequence shown here is derived from an EMBL/GenBank/DDBJ whole genome shotgun (WGS) entry which is preliminary data.</text>
</comment>
<gene>
    <name evidence="13" type="ORF">GCM10023226_05990</name>
</gene>
<dbReference type="InterPro" id="IPR003661">
    <property type="entry name" value="HisK_dim/P_dom"/>
</dbReference>
<sequence>MTDRHAEAPQSAPTPRVEAPAVRERRRQEALAEYGLLDPHAVSRPELRSLVALAAQACGVSMATLNLITEDHQHQVESVGFEGTVSQRSDSMCAVVVDDAEPVVLADAREDERFRDNPWVTADHGVRFYATFQLRTPAAVPIGSLCVFDPLPQQIDDEQRARLVLLAERVVDVLELELRSRRLHTLNAELVEANARLARFAQTVSHDLRTPLTSVGLTLDLAAEELAAGHHDEVAPLLARARRSASRMASTVEMLLDQARDAVTALIPVRVDEVLADVLDDLRGELVAVDLAVAAPLPAVVGHADALRVVLQNLLLNAAQHAAPHDPRVRVEADSDAGWCRLAVVDHGPGVPEAEQQRVFGLGHQVRTVLSGTGVGVGGHGIGLASSRHLVEAMGGTLTLHDTPGGGARFVVSLPTPAPIVILDSPVEAPVTAVVDQTSR</sequence>
<keyword evidence="14" id="KW-1185">Reference proteome</keyword>
<evidence type="ECO:0000256" key="1">
    <source>
        <dbReference type="ARBA" id="ARBA00000085"/>
    </source>
</evidence>
<dbReference type="SMART" id="SM00387">
    <property type="entry name" value="HATPase_c"/>
    <property type="match status" value="1"/>
</dbReference>
<dbReference type="Proteomes" id="UP001500621">
    <property type="component" value="Unassembled WGS sequence"/>
</dbReference>
<evidence type="ECO:0000256" key="5">
    <source>
        <dbReference type="ARBA" id="ARBA00022679"/>
    </source>
</evidence>
<dbReference type="InterPro" id="IPR036097">
    <property type="entry name" value="HisK_dim/P_sf"/>
</dbReference>
<dbReference type="CDD" id="cd00082">
    <property type="entry name" value="HisKA"/>
    <property type="match status" value="1"/>
</dbReference>